<dbReference type="Gene3D" id="3.40.50.10330">
    <property type="entry name" value="Probable inorganic polyphosphate/atp-NAD kinase, domain 1"/>
    <property type="match status" value="1"/>
</dbReference>
<dbReference type="SUPFAM" id="SSF111331">
    <property type="entry name" value="NAD kinase/diacylglycerol kinase-like"/>
    <property type="match status" value="1"/>
</dbReference>
<sequence length="480" mass="51744">MDEMAANSMESKIGSIKTEEAVFIRKRTENSGGYDVFSLEENVEDGRPAFNLARIQTTDVAPDLLNGLLVEQVPEYLRSSPSRKLHVLVSTGAGTGCALAFYEDALRPLLDALGFASSEGGNGPSAQAESDNRGNRYNLVITKDAQSIRRFVQDLNEDAPEQEAIETDHTVILLSGDGGIVELLNGKAPTDGGSRTQIRTPLVAVLPLGTGNALFSSLHKPVKAAGGPTARSSGLVQGLRTLLTGTAAQLPSFGAAFSPGSRLITYMSADGEEADKAEERADAVSHLRGAIVASYGFHSQLVWESDTPACRAHGAKRFGMVAQELLRESHAYSAEVEITRPGKKERERVERDRHAYVLATLVSNLEETFTISPASRPLDGRLRLVHFGDVGGQRTMDIMTRAYDGGKHVDMAGEGGGGPEERVGYDEIAEVRVTTLERDPRWRKVCVDGTIVEIPQGGSMTVTMEEEAHLRILVDRSIVS</sequence>
<dbReference type="InterPro" id="IPR017438">
    <property type="entry name" value="ATP-NAD_kinase_N"/>
</dbReference>
<dbReference type="PANTHER" id="PTHR12358:SF108">
    <property type="entry name" value="DAGKC DOMAIN-CONTAINING PROTEIN"/>
    <property type="match status" value="1"/>
</dbReference>
<dbReference type="InterPro" id="IPR050187">
    <property type="entry name" value="Lipid_Phosphate_FormReg"/>
</dbReference>
<dbReference type="Proteomes" id="UP000294003">
    <property type="component" value="Unassembled WGS sequence"/>
</dbReference>
<dbReference type="Pfam" id="PF00781">
    <property type="entry name" value="DAGK_cat"/>
    <property type="match status" value="1"/>
</dbReference>
<reference evidence="2 3" key="1">
    <citation type="submission" date="2018-06" db="EMBL/GenBank/DDBJ databases">
        <title>Complete Genomes of Monosporascus.</title>
        <authorList>
            <person name="Robinson A.J."/>
            <person name="Natvig D.O."/>
        </authorList>
    </citation>
    <scope>NUCLEOTIDE SEQUENCE [LARGE SCALE GENOMIC DNA]</scope>
    <source>
        <strain evidence="2 3">CBS 609.92</strain>
    </source>
</reference>
<dbReference type="PROSITE" id="PS50146">
    <property type="entry name" value="DAGK"/>
    <property type="match status" value="1"/>
</dbReference>
<feature type="domain" description="DAGKc" evidence="1">
    <location>
        <begin position="80"/>
        <end position="219"/>
    </location>
</feature>
<dbReference type="PANTHER" id="PTHR12358">
    <property type="entry name" value="SPHINGOSINE KINASE"/>
    <property type="match status" value="1"/>
</dbReference>
<name>A0ABY0HE25_9PEZI</name>
<protein>
    <recommendedName>
        <fullName evidence="1">DAGKc domain-containing protein</fullName>
    </recommendedName>
</protein>
<comment type="caution">
    <text evidence="2">The sequence shown here is derived from an EMBL/GenBank/DDBJ whole genome shotgun (WGS) entry which is preliminary data.</text>
</comment>
<accession>A0ABY0HE25</accession>
<gene>
    <name evidence="2" type="ORF">DL762_002359</name>
</gene>
<dbReference type="InterPro" id="IPR016064">
    <property type="entry name" value="NAD/diacylglycerol_kinase_sf"/>
</dbReference>
<dbReference type="EMBL" id="QJNS01000045">
    <property type="protein sequence ID" value="RYO91063.1"/>
    <property type="molecule type" value="Genomic_DNA"/>
</dbReference>
<evidence type="ECO:0000259" key="1">
    <source>
        <dbReference type="PROSITE" id="PS50146"/>
    </source>
</evidence>
<dbReference type="Gene3D" id="2.60.200.40">
    <property type="match status" value="1"/>
</dbReference>
<proteinExistence type="predicted"/>
<evidence type="ECO:0000313" key="2">
    <source>
        <dbReference type="EMBL" id="RYO91063.1"/>
    </source>
</evidence>
<dbReference type="InterPro" id="IPR001206">
    <property type="entry name" value="Diacylglycerol_kinase_cat_dom"/>
</dbReference>
<evidence type="ECO:0000313" key="3">
    <source>
        <dbReference type="Proteomes" id="UP000294003"/>
    </source>
</evidence>
<organism evidence="2 3">
    <name type="scientific">Monosporascus cannonballus</name>
    <dbReference type="NCBI Taxonomy" id="155416"/>
    <lineage>
        <taxon>Eukaryota</taxon>
        <taxon>Fungi</taxon>
        <taxon>Dikarya</taxon>
        <taxon>Ascomycota</taxon>
        <taxon>Pezizomycotina</taxon>
        <taxon>Sordariomycetes</taxon>
        <taxon>Xylariomycetidae</taxon>
        <taxon>Xylariales</taxon>
        <taxon>Xylariales incertae sedis</taxon>
        <taxon>Monosporascus</taxon>
    </lineage>
</organism>
<keyword evidence="3" id="KW-1185">Reference proteome</keyword>